<evidence type="ECO:0000313" key="1">
    <source>
        <dbReference type="EMBL" id="ENN79370.1"/>
    </source>
</evidence>
<dbReference type="EMBL" id="KB740724">
    <property type="protein sequence ID" value="ENN79370.1"/>
    <property type="molecule type" value="Genomic_DNA"/>
</dbReference>
<feature type="non-terminal residue" evidence="1">
    <location>
        <position position="211"/>
    </location>
</feature>
<name>N6UCI1_DENPD</name>
<gene>
    <name evidence="1" type="ORF">YQE_04196</name>
</gene>
<proteinExistence type="predicted"/>
<feature type="non-terminal residue" evidence="1">
    <location>
        <position position="1"/>
    </location>
</feature>
<dbReference type="AlphaFoldDB" id="N6UCI1"/>
<reference evidence="1" key="1">
    <citation type="journal article" date="2013" name="Genome Biol.">
        <title>Draft genome of the mountain pine beetle, Dendroctonus ponderosae Hopkins, a major forest pest.</title>
        <authorList>
            <person name="Keeling C.I."/>
            <person name="Yuen M.M."/>
            <person name="Liao N.Y."/>
            <person name="Docking T.R."/>
            <person name="Chan S.K."/>
            <person name="Taylor G.A."/>
            <person name="Palmquist D.L."/>
            <person name="Jackman S.D."/>
            <person name="Nguyen A."/>
            <person name="Li M."/>
            <person name="Henderson H."/>
            <person name="Janes J.K."/>
            <person name="Zhao Y."/>
            <person name="Pandoh P."/>
            <person name="Moore R."/>
            <person name="Sperling F.A."/>
            <person name="Huber D.P."/>
            <person name="Birol I."/>
            <person name="Jones S.J."/>
            <person name="Bohlmann J."/>
        </authorList>
    </citation>
    <scope>NUCLEOTIDE SEQUENCE</scope>
</reference>
<accession>N6UCI1</accession>
<dbReference type="OrthoDB" id="5919042at2759"/>
<protein>
    <submittedName>
        <fullName evidence="1">Uncharacterized protein</fullName>
    </submittedName>
</protein>
<sequence length="211" mass="23735">MELWPLCYVHHTAPPAVFRVHSFPWARGDEPLHTTALPLRKPLRSSHFLTLPASYVVGNYGVRIGVRDPKRYASGALPGFELIAKKDIYQVKSQRLMLAQDEYNHLNNELATLVTSRTSLCSTTSIISTKYDPDLLKSDVAMAKNRVSRLKSELEQIRNEMNFTQRGVETLANVEQKLSMGQGTCYNIAEAQAIMAELRNIQKSLSSGEKE</sequence>
<dbReference type="HOGENOM" id="CLU_1307577_0_0_1"/>
<organism evidence="1">
    <name type="scientific">Dendroctonus ponderosae</name>
    <name type="common">Mountain pine beetle</name>
    <dbReference type="NCBI Taxonomy" id="77166"/>
    <lineage>
        <taxon>Eukaryota</taxon>
        <taxon>Metazoa</taxon>
        <taxon>Ecdysozoa</taxon>
        <taxon>Arthropoda</taxon>
        <taxon>Hexapoda</taxon>
        <taxon>Insecta</taxon>
        <taxon>Pterygota</taxon>
        <taxon>Neoptera</taxon>
        <taxon>Endopterygota</taxon>
        <taxon>Coleoptera</taxon>
        <taxon>Polyphaga</taxon>
        <taxon>Cucujiformia</taxon>
        <taxon>Curculionidae</taxon>
        <taxon>Scolytinae</taxon>
        <taxon>Dendroctonus</taxon>
    </lineage>
</organism>